<keyword evidence="2" id="KW-1185">Reference proteome</keyword>
<dbReference type="Proteomes" id="UP000269396">
    <property type="component" value="Unassembled WGS sequence"/>
</dbReference>
<accession>A0A183P2X5</accession>
<sequence length="125" mass="14168">MQFGGFLNLVCYFPQKAVADDIRPMDVEYLAQTIIYKYLYRLDDGCGSSQSFSSLHSNCLDVRTEGFDFFIGLKFFEFHMFFNCRNASLALPILAFTSVSHPPRSSMMLPRPIDAEAAATLIVFI</sequence>
<proteinExistence type="predicted"/>
<evidence type="ECO:0000313" key="2">
    <source>
        <dbReference type="Proteomes" id="UP000269396"/>
    </source>
</evidence>
<evidence type="ECO:0000313" key="1">
    <source>
        <dbReference type="EMBL" id="VDP46092.1"/>
    </source>
</evidence>
<protein>
    <submittedName>
        <fullName evidence="1">Uncharacterized protein</fullName>
    </submittedName>
</protein>
<gene>
    <name evidence="1" type="ORF">SMTD_LOCUS8711</name>
</gene>
<dbReference type="EMBL" id="UZAL01029122">
    <property type="protein sequence ID" value="VDP46092.1"/>
    <property type="molecule type" value="Genomic_DNA"/>
</dbReference>
<reference evidence="1 2" key="1">
    <citation type="submission" date="2018-11" db="EMBL/GenBank/DDBJ databases">
        <authorList>
            <consortium name="Pathogen Informatics"/>
        </authorList>
    </citation>
    <scope>NUCLEOTIDE SEQUENCE [LARGE SCALE GENOMIC DNA]</scope>
    <source>
        <strain>Denwood</strain>
        <strain evidence="2">Zambia</strain>
    </source>
</reference>
<organism evidence="1 2">
    <name type="scientific">Schistosoma mattheei</name>
    <dbReference type="NCBI Taxonomy" id="31246"/>
    <lineage>
        <taxon>Eukaryota</taxon>
        <taxon>Metazoa</taxon>
        <taxon>Spiralia</taxon>
        <taxon>Lophotrochozoa</taxon>
        <taxon>Platyhelminthes</taxon>
        <taxon>Trematoda</taxon>
        <taxon>Digenea</taxon>
        <taxon>Strigeidida</taxon>
        <taxon>Schistosomatoidea</taxon>
        <taxon>Schistosomatidae</taxon>
        <taxon>Schistosoma</taxon>
    </lineage>
</organism>
<name>A0A183P2X5_9TREM</name>
<dbReference type="AlphaFoldDB" id="A0A183P2X5"/>